<organism evidence="5 6">
    <name type="scientific">Macrophomina phaseolina</name>
    <dbReference type="NCBI Taxonomy" id="35725"/>
    <lineage>
        <taxon>Eukaryota</taxon>
        <taxon>Fungi</taxon>
        <taxon>Dikarya</taxon>
        <taxon>Ascomycota</taxon>
        <taxon>Pezizomycotina</taxon>
        <taxon>Dothideomycetes</taxon>
        <taxon>Dothideomycetes incertae sedis</taxon>
        <taxon>Botryosphaeriales</taxon>
        <taxon>Botryosphaeriaceae</taxon>
        <taxon>Macrophomina</taxon>
    </lineage>
</organism>
<dbReference type="PANTHER" id="PTHR12001">
    <property type="entry name" value="GERANYLGERANYL PYROPHOSPHATE SYNTHASE"/>
    <property type="match status" value="1"/>
</dbReference>
<keyword evidence="1" id="KW-0808">Transferase</keyword>
<dbReference type="Pfam" id="PF19086">
    <property type="entry name" value="Terpene_syn_C_2"/>
    <property type="match status" value="1"/>
</dbReference>
<dbReference type="InterPro" id="IPR000092">
    <property type="entry name" value="Polyprenyl_synt"/>
</dbReference>
<evidence type="ECO:0000256" key="2">
    <source>
        <dbReference type="ARBA" id="ARBA00022723"/>
    </source>
</evidence>
<reference evidence="5 6" key="1">
    <citation type="journal article" date="2021" name="Nat. Commun.">
        <title>Genetic determinants of endophytism in the Arabidopsis root mycobiome.</title>
        <authorList>
            <person name="Mesny F."/>
            <person name="Miyauchi S."/>
            <person name="Thiergart T."/>
            <person name="Pickel B."/>
            <person name="Atanasova L."/>
            <person name="Karlsson M."/>
            <person name="Huettel B."/>
            <person name="Barry K.W."/>
            <person name="Haridas S."/>
            <person name="Chen C."/>
            <person name="Bauer D."/>
            <person name="Andreopoulos W."/>
            <person name="Pangilinan J."/>
            <person name="LaButti K."/>
            <person name="Riley R."/>
            <person name="Lipzen A."/>
            <person name="Clum A."/>
            <person name="Drula E."/>
            <person name="Henrissat B."/>
            <person name="Kohler A."/>
            <person name="Grigoriev I.V."/>
            <person name="Martin F.M."/>
            <person name="Hacquard S."/>
        </authorList>
    </citation>
    <scope>NUCLEOTIDE SEQUENCE [LARGE SCALE GENOMIC DNA]</scope>
    <source>
        <strain evidence="5 6">MPI-SDFR-AT-0080</strain>
    </source>
</reference>
<keyword evidence="2" id="KW-0479">Metal-binding</keyword>
<sequence length="678" mass="76034">MEYMYSVPLDESEYDKCGFCQDPRYRPRRHKDQHLARAGSAKAKELCEALIGVYPRPTCESAVGHSIALVMPECMPERVEAMGEFMESIFYMDNIAESGSQQDTGNLGTEWANDMETGPTTSVNSNTGAKQVMAKLALQLLSIDPVCAGNVMKAWKEWAAGFAKPRRFDSIEQYIDYRVVDSGAIVAVHLMNFGMGLDISVEELREVSDIVNHAGKALSYQNDFFSFNYEHDMFVKLPDSIGIANAVFVLAETEGLSLAEAKERVKELAKEHEDAVLRLKDEVESKVSYKLRICLEGLVDMVVGNLVWSASCDRYSSYRREKHQMELPIRIQGPPTPPQEPVYEKATLPNGKQLDAPTESSGKDLSNAVATLSGDEPVLGDEIVSAPIKYLESLPSKGFREAIIDGMNGWLNLPARSVSIIKDVVKHIHTASLLCDDIEDSSPLRRGQPSAHIIFGVSQTVNSTSYLWTLAIDRLSELSSPKSLRIFIDEVRKMQIGQSFDLHWTAALQCPSEEEYLSMIDMKTGGLFHLLIRLMIAESPRKVDMDFSGLVSMTGRYFQIRDDLSNLTSEEYENQKGYCEDLDEGKYSLPLIHALKHTKNKVQLESLLIQRKTQGGMTLEMKRLAIQIMKEAGSLEHTRKVVLELQDAVHRELAKLEEAFGQENYVIQLALERLRIKA</sequence>
<proteinExistence type="predicted"/>
<evidence type="ECO:0000256" key="1">
    <source>
        <dbReference type="ARBA" id="ARBA00022679"/>
    </source>
</evidence>
<evidence type="ECO:0000256" key="4">
    <source>
        <dbReference type="SAM" id="Coils"/>
    </source>
</evidence>
<dbReference type="PROSITE" id="PS00723">
    <property type="entry name" value="POLYPRENYL_SYNTHASE_1"/>
    <property type="match status" value="1"/>
</dbReference>
<feature type="coiled-coil region" evidence="4">
    <location>
        <begin position="251"/>
        <end position="282"/>
    </location>
</feature>
<gene>
    <name evidence="5" type="ORF">B0J12DRAFT_743430</name>
</gene>
<evidence type="ECO:0000256" key="3">
    <source>
        <dbReference type="ARBA" id="ARBA00022842"/>
    </source>
</evidence>
<protein>
    <submittedName>
        <fullName evidence="5">Geranylgeranyl pyrophosphate synthase</fullName>
    </submittedName>
</protein>
<name>A0ABQ8G499_9PEZI</name>
<dbReference type="Pfam" id="PF00348">
    <property type="entry name" value="polyprenyl_synt"/>
    <property type="match status" value="1"/>
</dbReference>
<dbReference type="PANTHER" id="PTHR12001:SF72">
    <property type="entry name" value="THIJ_PFPI FAMILY PROTEIN (AFU_ORTHOLOGUE AFUA_3G01210)-RELATED"/>
    <property type="match status" value="1"/>
</dbReference>
<dbReference type="InterPro" id="IPR008949">
    <property type="entry name" value="Isoprenoid_synthase_dom_sf"/>
</dbReference>
<accession>A0ABQ8G499</accession>
<evidence type="ECO:0000313" key="5">
    <source>
        <dbReference type="EMBL" id="KAH7042117.1"/>
    </source>
</evidence>
<evidence type="ECO:0000313" key="6">
    <source>
        <dbReference type="Proteomes" id="UP000774617"/>
    </source>
</evidence>
<keyword evidence="3" id="KW-0460">Magnesium</keyword>
<keyword evidence="4" id="KW-0175">Coiled coil</keyword>
<dbReference type="SFLD" id="SFLDS00005">
    <property type="entry name" value="Isoprenoid_Synthase_Type_I"/>
    <property type="match status" value="1"/>
</dbReference>
<dbReference type="Gene3D" id="1.10.600.10">
    <property type="entry name" value="Farnesyl Diphosphate Synthase"/>
    <property type="match status" value="2"/>
</dbReference>
<dbReference type="EMBL" id="JAGTJR010000027">
    <property type="protein sequence ID" value="KAH7042117.1"/>
    <property type="molecule type" value="Genomic_DNA"/>
</dbReference>
<dbReference type="InterPro" id="IPR033749">
    <property type="entry name" value="Polyprenyl_synt_CS"/>
</dbReference>
<keyword evidence="6" id="KW-1185">Reference proteome</keyword>
<comment type="caution">
    <text evidence="5">The sequence shown here is derived from an EMBL/GenBank/DDBJ whole genome shotgun (WGS) entry which is preliminary data.</text>
</comment>
<dbReference type="SUPFAM" id="SSF48576">
    <property type="entry name" value="Terpenoid synthases"/>
    <property type="match status" value="2"/>
</dbReference>
<dbReference type="Proteomes" id="UP000774617">
    <property type="component" value="Unassembled WGS sequence"/>
</dbReference>